<name>A0A328UFP5_9FIRM</name>
<keyword evidence="2" id="KW-1185">Reference proteome</keyword>
<gene>
    <name evidence="1" type="ORF">DPQ25_14125</name>
</gene>
<comment type="caution">
    <text evidence="1">The sequence shown here is derived from an EMBL/GenBank/DDBJ whole genome shotgun (WGS) entry which is preliminary data.</text>
</comment>
<dbReference type="RefSeq" id="WP_112333816.1">
    <property type="nucleotide sequence ID" value="NZ_QLYR01000022.1"/>
</dbReference>
<dbReference type="AlphaFoldDB" id="A0A328UFP5"/>
<organism evidence="1 2">
    <name type="scientific">Hydrogeniiclostridium mannosilyticum</name>
    <dbReference type="NCBI Taxonomy" id="2764322"/>
    <lineage>
        <taxon>Bacteria</taxon>
        <taxon>Bacillati</taxon>
        <taxon>Bacillota</taxon>
        <taxon>Clostridia</taxon>
        <taxon>Eubacteriales</taxon>
        <taxon>Acutalibacteraceae</taxon>
        <taxon>Hydrogeniiclostridium</taxon>
    </lineage>
</organism>
<reference evidence="1 2" key="1">
    <citation type="submission" date="2018-06" db="EMBL/GenBank/DDBJ databases">
        <title>Noncontiguous genome sequence of Ruminococcaceae bacterium ASD2818.</title>
        <authorList>
            <person name="Chaplin A.V."/>
            <person name="Sokolova S.R."/>
            <person name="Kochetkova T.O."/>
            <person name="Goltsov A.Y."/>
            <person name="Trofimov D.Y."/>
            <person name="Efimov B.A."/>
        </authorList>
    </citation>
    <scope>NUCLEOTIDE SEQUENCE [LARGE SCALE GENOMIC DNA]</scope>
    <source>
        <strain evidence="1 2">ASD2818</strain>
    </source>
</reference>
<dbReference type="Proteomes" id="UP000249377">
    <property type="component" value="Unassembled WGS sequence"/>
</dbReference>
<dbReference type="Gene3D" id="3.10.150.10">
    <property type="entry name" value="DNA Polymerase III, subunit A, domain 2"/>
    <property type="match status" value="1"/>
</dbReference>
<dbReference type="EMBL" id="QLYR01000022">
    <property type="protein sequence ID" value="RAQ21879.1"/>
    <property type="molecule type" value="Genomic_DNA"/>
</dbReference>
<evidence type="ECO:0000313" key="2">
    <source>
        <dbReference type="Proteomes" id="UP000249377"/>
    </source>
</evidence>
<dbReference type="Gene3D" id="3.70.10.10">
    <property type="match status" value="2"/>
</dbReference>
<dbReference type="SUPFAM" id="SSF55979">
    <property type="entry name" value="DNA clamp"/>
    <property type="match status" value="1"/>
</dbReference>
<accession>A0A328UFP5</accession>
<protein>
    <recommendedName>
        <fullName evidence="3">DNA polymerase III beta sliding clamp central domain-containing protein</fullName>
    </recommendedName>
</protein>
<sequence length="184" mass="20923">MVKFRLAKADLRYIFNITKRSLGYACRKEAHQYIKFTGNDGMLQAVSVDGYRVHCVSVPITVLKGNQPFSFLLKPFAIPAMYSSFIECTLGEKEIAFNFGEQKFIERLGKGIDDFIDFEKVIPKKEPVETIGFNPDYLADALKGFRSSSSNPVVLEIYDPCSPVIIRSRKNPEDFRLVLPTLLR</sequence>
<evidence type="ECO:0008006" key="3">
    <source>
        <dbReference type="Google" id="ProtNLM"/>
    </source>
</evidence>
<evidence type="ECO:0000313" key="1">
    <source>
        <dbReference type="EMBL" id="RAQ21879.1"/>
    </source>
</evidence>
<dbReference type="InterPro" id="IPR046938">
    <property type="entry name" value="DNA_clamp_sf"/>
</dbReference>
<proteinExistence type="predicted"/>